<organism evidence="2 3">
    <name type="scientific">Roseomonas elaeocarpi</name>
    <dbReference type="NCBI Taxonomy" id="907779"/>
    <lineage>
        <taxon>Bacteria</taxon>
        <taxon>Pseudomonadati</taxon>
        <taxon>Pseudomonadota</taxon>
        <taxon>Alphaproteobacteria</taxon>
        <taxon>Acetobacterales</taxon>
        <taxon>Roseomonadaceae</taxon>
        <taxon>Roseomonas</taxon>
    </lineage>
</organism>
<dbReference type="Pfam" id="PF12706">
    <property type="entry name" value="Lactamase_B_2"/>
    <property type="match status" value="2"/>
</dbReference>
<evidence type="ECO:0000259" key="1">
    <source>
        <dbReference type="Pfam" id="PF12706"/>
    </source>
</evidence>
<protein>
    <submittedName>
        <fullName evidence="2">MBL fold metallo-hydrolase</fullName>
    </submittedName>
</protein>
<name>A0ABV6JYJ8_9PROT</name>
<dbReference type="InterPro" id="IPR001279">
    <property type="entry name" value="Metallo-B-lactamas"/>
</dbReference>
<dbReference type="PANTHER" id="PTHR46018:SF7">
    <property type="entry name" value="RIBONUCLEASE Z"/>
    <property type="match status" value="1"/>
</dbReference>
<dbReference type="Gene3D" id="3.60.15.10">
    <property type="entry name" value="Ribonuclease Z/Hydroxyacylglutathione hydrolase-like"/>
    <property type="match status" value="1"/>
</dbReference>
<comment type="caution">
    <text evidence="2">The sequence shown here is derived from an EMBL/GenBank/DDBJ whole genome shotgun (WGS) entry which is preliminary data.</text>
</comment>
<dbReference type="RefSeq" id="WP_377046548.1">
    <property type="nucleotide sequence ID" value="NZ_JBHLUN010000017.1"/>
</dbReference>
<evidence type="ECO:0000313" key="2">
    <source>
        <dbReference type="EMBL" id="MFC0410794.1"/>
    </source>
</evidence>
<dbReference type="EMBL" id="JBHLUN010000017">
    <property type="protein sequence ID" value="MFC0410794.1"/>
    <property type="molecule type" value="Genomic_DNA"/>
</dbReference>
<dbReference type="SUPFAM" id="SSF56281">
    <property type="entry name" value="Metallo-hydrolase/oxidoreductase"/>
    <property type="match status" value="1"/>
</dbReference>
<accession>A0ABV6JYJ8</accession>
<gene>
    <name evidence="2" type="ORF">ACFFGY_21305</name>
</gene>
<evidence type="ECO:0000313" key="3">
    <source>
        <dbReference type="Proteomes" id="UP001589865"/>
    </source>
</evidence>
<feature type="domain" description="Metallo-beta-lactamase" evidence="1">
    <location>
        <begin position="233"/>
        <end position="308"/>
    </location>
</feature>
<dbReference type="NCBIfam" id="NF002558">
    <property type="entry name" value="PRK02126.1"/>
    <property type="match status" value="1"/>
</dbReference>
<keyword evidence="3" id="KW-1185">Reference proteome</keyword>
<dbReference type="Proteomes" id="UP001589865">
    <property type="component" value="Unassembled WGS sequence"/>
</dbReference>
<feature type="domain" description="Metallo-beta-lactamase" evidence="1">
    <location>
        <begin position="41"/>
        <end position="135"/>
    </location>
</feature>
<dbReference type="InterPro" id="IPR036866">
    <property type="entry name" value="RibonucZ/Hydroxyglut_hydro"/>
</dbReference>
<dbReference type="PANTHER" id="PTHR46018">
    <property type="entry name" value="ZINC PHOSPHODIESTERASE ELAC PROTEIN 1"/>
    <property type="match status" value="1"/>
</dbReference>
<reference evidence="2 3" key="1">
    <citation type="submission" date="2024-09" db="EMBL/GenBank/DDBJ databases">
        <authorList>
            <person name="Sun Q."/>
            <person name="Mori K."/>
        </authorList>
    </citation>
    <scope>NUCLEOTIDE SEQUENCE [LARGE SCALE GENOMIC DNA]</scope>
    <source>
        <strain evidence="2 3">TBRC 5777</strain>
    </source>
</reference>
<sequence>MRPPLQASLVNGRFGDPSLFVEAPLSGRALLLDLGELHRLPAAALLRVDAALVTHAHMDHLIGFDTLLRYLVGREKRLPLLGPPGIIERIGHKLLGYAWDLAGLYEAALEFEVTELDADGARRHARFRLATGFRAEPLAAEAAPADGVALRLPGLAVRAATLEHHGVACLGYRLEEDATANVSRVAIEQAGLRPGPWINGLKRALLEGLPDSHPLPLGDGESRPLGELRSLATVSPGFRLAYCTDLADTPANRAAVEALARDADLLFLESAFAAADAAVASRRGHLTTRAAGEIARAAGALRLEPFHFSARYRGEEARMLAEVAAAFTAGGENPTGWLASTAPGR</sequence>
<proteinExistence type="predicted"/>